<comment type="caution">
    <text evidence="2">The sequence shown here is derived from an EMBL/GenBank/DDBJ whole genome shotgun (WGS) entry which is preliminary data.</text>
</comment>
<evidence type="ECO:0000256" key="1">
    <source>
        <dbReference type="SAM" id="MobiDB-lite"/>
    </source>
</evidence>
<evidence type="ECO:0000313" key="3">
    <source>
        <dbReference type="Proteomes" id="UP000287171"/>
    </source>
</evidence>
<name>A0A402BLB1_9CHLR</name>
<accession>A0A402BLB1</accession>
<dbReference type="AlphaFoldDB" id="A0A402BLB1"/>
<reference evidence="3" key="1">
    <citation type="submission" date="2018-12" db="EMBL/GenBank/DDBJ databases">
        <title>Tengunoibacter tsumagoiensis gen. nov., sp. nov., Dictyobacter kobayashii sp. nov., D. alpinus sp. nov., and D. joshuensis sp. nov. and description of Dictyobacteraceae fam. nov. within the order Ktedonobacterales isolated from Tengu-no-mugimeshi.</title>
        <authorList>
            <person name="Wang C.M."/>
            <person name="Zheng Y."/>
            <person name="Sakai Y."/>
            <person name="Toyoda A."/>
            <person name="Minakuchi Y."/>
            <person name="Abe K."/>
            <person name="Yokota A."/>
            <person name="Yabe S."/>
        </authorList>
    </citation>
    <scope>NUCLEOTIDE SEQUENCE [LARGE SCALE GENOMIC DNA]</scope>
    <source>
        <strain evidence="3">Uno16</strain>
    </source>
</reference>
<dbReference type="EMBL" id="BIFT01000003">
    <property type="protein sequence ID" value="GCE32100.1"/>
    <property type="molecule type" value="Genomic_DNA"/>
</dbReference>
<sequence length="115" mass="13180">MKATKRPLPTPWTADTAVLHLYGAWSNRGLVRLHEMELPNPSMVQALLSLWEHERQQRGDPAHEKVVSGVVTGLGTWHLHQRTDGTGTIVIEPETKNKRSDPLDQTKEKWLWQEK</sequence>
<keyword evidence="3" id="KW-1185">Reference proteome</keyword>
<protein>
    <submittedName>
        <fullName evidence="2">Uncharacterized protein</fullName>
    </submittedName>
</protein>
<proteinExistence type="predicted"/>
<feature type="compositionally biased region" description="Basic and acidic residues" evidence="1">
    <location>
        <begin position="93"/>
        <end position="115"/>
    </location>
</feature>
<evidence type="ECO:0000313" key="2">
    <source>
        <dbReference type="EMBL" id="GCE32100.1"/>
    </source>
</evidence>
<gene>
    <name evidence="2" type="ORF">KDA_75840</name>
</gene>
<dbReference type="RefSeq" id="WP_126632101.1">
    <property type="nucleotide sequence ID" value="NZ_BIFT01000003.1"/>
</dbReference>
<dbReference type="Proteomes" id="UP000287171">
    <property type="component" value="Unassembled WGS sequence"/>
</dbReference>
<organism evidence="2 3">
    <name type="scientific">Dictyobacter alpinus</name>
    <dbReference type="NCBI Taxonomy" id="2014873"/>
    <lineage>
        <taxon>Bacteria</taxon>
        <taxon>Bacillati</taxon>
        <taxon>Chloroflexota</taxon>
        <taxon>Ktedonobacteria</taxon>
        <taxon>Ktedonobacterales</taxon>
        <taxon>Dictyobacteraceae</taxon>
        <taxon>Dictyobacter</taxon>
    </lineage>
</organism>
<feature type="region of interest" description="Disordered" evidence="1">
    <location>
        <begin position="91"/>
        <end position="115"/>
    </location>
</feature>